<name>A0A6L8V050_9BACL</name>
<comment type="subcellular location">
    <subcellularLocation>
        <location evidence="1 7">Cell membrane</location>
        <topology evidence="1 7">Multi-pass membrane protein</topology>
    </subcellularLocation>
</comment>
<evidence type="ECO:0000256" key="5">
    <source>
        <dbReference type="ARBA" id="ARBA00022989"/>
    </source>
</evidence>
<feature type="transmembrane region" description="Helical" evidence="7">
    <location>
        <begin position="80"/>
        <end position="101"/>
    </location>
</feature>
<dbReference type="PANTHER" id="PTHR30193">
    <property type="entry name" value="ABC TRANSPORTER PERMEASE PROTEIN"/>
    <property type="match status" value="1"/>
</dbReference>
<dbReference type="Gene3D" id="1.10.3720.10">
    <property type="entry name" value="MetI-like"/>
    <property type="match status" value="1"/>
</dbReference>
<comment type="caution">
    <text evidence="9">The sequence shown here is derived from an EMBL/GenBank/DDBJ whole genome shotgun (WGS) entry which is preliminary data.</text>
</comment>
<dbReference type="InterPro" id="IPR051393">
    <property type="entry name" value="ABC_transporter_permease"/>
</dbReference>
<feature type="transmembrane region" description="Helical" evidence="7">
    <location>
        <begin position="263"/>
        <end position="285"/>
    </location>
</feature>
<gene>
    <name evidence="9" type="ORF">GQF01_13240</name>
</gene>
<evidence type="ECO:0000256" key="3">
    <source>
        <dbReference type="ARBA" id="ARBA00022475"/>
    </source>
</evidence>
<dbReference type="GO" id="GO:0005886">
    <property type="term" value="C:plasma membrane"/>
    <property type="evidence" value="ECO:0007669"/>
    <property type="project" value="UniProtKB-SubCell"/>
</dbReference>
<evidence type="ECO:0000259" key="8">
    <source>
        <dbReference type="PROSITE" id="PS50928"/>
    </source>
</evidence>
<dbReference type="InterPro" id="IPR000515">
    <property type="entry name" value="MetI-like"/>
</dbReference>
<dbReference type="Proteomes" id="UP000481087">
    <property type="component" value="Unassembled WGS sequence"/>
</dbReference>
<dbReference type="RefSeq" id="WP_161407253.1">
    <property type="nucleotide sequence ID" value="NZ_WTUZ01000016.1"/>
</dbReference>
<keyword evidence="4 7" id="KW-0812">Transmembrane</keyword>
<dbReference type="CDD" id="cd06261">
    <property type="entry name" value="TM_PBP2"/>
    <property type="match status" value="1"/>
</dbReference>
<keyword evidence="10" id="KW-1185">Reference proteome</keyword>
<evidence type="ECO:0000256" key="1">
    <source>
        <dbReference type="ARBA" id="ARBA00004651"/>
    </source>
</evidence>
<evidence type="ECO:0000256" key="4">
    <source>
        <dbReference type="ARBA" id="ARBA00022692"/>
    </source>
</evidence>
<keyword evidence="2 7" id="KW-0813">Transport</keyword>
<dbReference type="PROSITE" id="PS50928">
    <property type="entry name" value="ABC_TM1"/>
    <property type="match status" value="1"/>
</dbReference>
<keyword evidence="5 7" id="KW-1133">Transmembrane helix</keyword>
<evidence type="ECO:0000313" key="9">
    <source>
        <dbReference type="EMBL" id="MZQ83072.1"/>
    </source>
</evidence>
<protein>
    <submittedName>
        <fullName evidence="9">ABC transporter permease subunit</fullName>
    </submittedName>
</protein>
<dbReference type="PANTHER" id="PTHR30193:SF37">
    <property type="entry name" value="INNER MEMBRANE ABC TRANSPORTER PERMEASE PROTEIN YCJO"/>
    <property type="match status" value="1"/>
</dbReference>
<keyword evidence="6 7" id="KW-0472">Membrane</keyword>
<evidence type="ECO:0000256" key="2">
    <source>
        <dbReference type="ARBA" id="ARBA00022448"/>
    </source>
</evidence>
<feature type="domain" description="ABC transmembrane type-1" evidence="8">
    <location>
        <begin position="76"/>
        <end position="289"/>
    </location>
</feature>
<organism evidence="9 10">
    <name type="scientific">Paenibacillus silvestris</name>
    <dbReference type="NCBI Taxonomy" id="2606219"/>
    <lineage>
        <taxon>Bacteria</taxon>
        <taxon>Bacillati</taxon>
        <taxon>Bacillota</taxon>
        <taxon>Bacilli</taxon>
        <taxon>Bacillales</taxon>
        <taxon>Paenibacillaceae</taxon>
        <taxon>Paenibacillus</taxon>
    </lineage>
</organism>
<feature type="transmembrane region" description="Helical" evidence="7">
    <location>
        <begin position="113"/>
        <end position="133"/>
    </location>
</feature>
<reference evidence="9 10" key="1">
    <citation type="submission" date="2019-12" db="EMBL/GenBank/DDBJ databases">
        <title>Paenibacillus sp. nov. sp. isolated from soil.</title>
        <authorList>
            <person name="Kim J."/>
            <person name="Jeong S.E."/>
            <person name="Jung H.S."/>
            <person name="Jeon C.O."/>
        </authorList>
    </citation>
    <scope>NUCLEOTIDE SEQUENCE [LARGE SCALE GENOMIC DNA]</scope>
    <source>
        <strain evidence="9 10">5J-6</strain>
    </source>
</reference>
<dbReference type="SUPFAM" id="SSF161098">
    <property type="entry name" value="MetI-like"/>
    <property type="match status" value="1"/>
</dbReference>
<feature type="transmembrane region" description="Helical" evidence="7">
    <location>
        <begin position="162"/>
        <end position="185"/>
    </location>
</feature>
<evidence type="ECO:0000313" key="10">
    <source>
        <dbReference type="Proteomes" id="UP000481087"/>
    </source>
</evidence>
<accession>A0A6L8V050</accession>
<sequence>MKKGYQKHRYRDNLAGYLFVLPNFIGVLVFILVPLIISLVMVFMDWDYLQGMAGIQWVWLDNFLQLVHDELFWKSLENNVIFTGITVPAAMLLGLIIAVILNQFVYLKNFLRVLFFLPYVSSIVAISIVWSVLYNPTQGPINQFLKSLGVEQVPGWLASQHWALPAIMIMVVWTYTGYTMVLYMAGIQGISKDLYEAADIDGATKFRQFFNITMPMLKPTSFLIAVTLVIATFQVFAAVSVMTKGGPLNSTMVLSYYIYVQAFQYYKVGYAAAMSWVLFMIIFIITMIQWKAQKKWQDQF</sequence>
<proteinExistence type="inferred from homology"/>
<feature type="transmembrane region" description="Helical" evidence="7">
    <location>
        <begin position="20"/>
        <end position="44"/>
    </location>
</feature>
<evidence type="ECO:0000256" key="6">
    <source>
        <dbReference type="ARBA" id="ARBA00023136"/>
    </source>
</evidence>
<keyword evidence="3" id="KW-1003">Cell membrane</keyword>
<evidence type="ECO:0000256" key="7">
    <source>
        <dbReference type="RuleBase" id="RU363032"/>
    </source>
</evidence>
<dbReference type="GO" id="GO:0055085">
    <property type="term" value="P:transmembrane transport"/>
    <property type="evidence" value="ECO:0007669"/>
    <property type="project" value="InterPro"/>
</dbReference>
<dbReference type="Pfam" id="PF00528">
    <property type="entry name" value="BPD_transp_1"/>
    <property type="match status" value="1"/>
</dbReference>
<dbReference type="AlphaFoldDB" id="A0A6L8V050"/>
<dbReference type="InterPro" id="IPR035906">
    <property type="entry name" value="MetI-like_sf"/>
</dbReference>
<comment type="similarity">
    <text evidence="7">Belongs to the binding-protein-dependent transport system permease family.</text>
</comment>
<feature type="transmembrane region" description="Helical" evidence="7">
    <location>
        <begin position="222"/>
        <end position="243"/>
    </location>
</feature>
<dbReference type="EMBL" id="WTUZ01000016">
    <property type="protein sequence ID" value="MZQ83072.1"/>
    <property type="molecule type" value="Genomic_DNA"/>
</dbReference>